<feature type="transmembrane region" description="Helical" evidence="1">
    <location>
        <begin position="144"/>
        <end position="166"/>
    </location>
</feature>
<dbReference type="InterPro" id="IPR001296">
    <property type="entry name" value="Glyco_trans_1"/>
</dbReference>
<feature type="transmembrane region" description="Helical" evidence="1">
    <location>
        <begin position="227"/>
        <end position="258"/>
    </location>
</feature>
<sequence>MSKRYMGHFWYKLRLSHPWRYKAPVLLACVYMVFIKKQTPLSEMAPWLGLSLVTIVGIAGIGYLINDFSDRQSDGKAGKPNFFIDTSQLKVALSITVLTCCAIGPWYFFPMDRLSWVLFTGELVCFIIYSLPPFRLKKNIWVAPILDALYAHVLPVILATHTFLLITHAEFSFLHMAALVSWQLTLGIRLLINHLVEDRPHDLLNYHTLATQYSAHRIRRFLWYTMLIELLLFTSVLFFASNLFISISTGLVLLAFTLKQKSRYCFVENVPDSFYRKLLGGGLTVVLIFTHGSAYVLLLMIHMILFPVGQSHELRKGLSKLYQIGSVIVNYGIYYFRRFVLRQSEKQARREYYEQDLINKTNQMKSDQLGSITIANLNLNKYSETYIHEYKNQLPYGVDFLYGGYPPVFDEFGQPLIKSKSSINSKRQLQDAIVQRLNKTRSRLVLAHFGPMAVSMLPICRAAGVPMAAYFHAYDVHHKDQLEAHLTGYLDVFNHAHLLIGSSQEVIKKLDEMGAPVQKLKYLPAYVDLTRFTYVDHSSNQPNLLSVGRFADTKAPHLTILAFKQVLEEVPNAHLTMIGDGELLEASISLTKALQIDHRVSFPGARSPMEVYEEMKNSRVFLQHSITTPLNHDKEGTPVAIMEAMACGLPVISTAHAGIAELISHEQNGLLIPELEIARMAEQTIRCLKSVELSKKLGKNASESIRSNPLITDHMRIITEMINHFGLKQG</sequence>
<evidence type="ECO:0000259" key="2">
    <source>
        <dbReference type="Pfam" id="PF00534"/>
    </source>
</evidence>
<feature type="transmembrane region" description="Helical" evidence="1">
    <location>
        <begin position="114"/>
        <end position="132"/>
    </location>
</feature>
<organism evidence="3 4">
    <name type="scientific">Marinoscillum luteum</name>
    <dbReference type="NCBI Taxonomy" id="861051"/>
    <lineage>
        <taxon>Bacteria</taxon>
        <taxon>Pseudomonadati</taxon>
        <taxon>Bacteroidota</taxon>
        <taxon>Cytophagia</taxon>
        <taxon>Cytophagales</taxon>
        <taxon>Reichenbachiellaceae</taxon>
        <taxon>Marinoscillum</taxon>
    </lineage>
</organism>
<dbReference type="Proteomes" id="UP001610063">
    <property type="component" value="Unassembled WGS sequence"/>
</dbReference>
<keyword evidence="4" id="KW-1185">Reference proteome</keyword>
<feature type="transmembrane region" description="Helical" evidence="1">
    <location>
        <begin position="318"/>
        <end position="336"/>
    </location>
</feature>
<dbReference type="InterPro" id="IPR050194">
    <property type="entry name" value="Glycosyltransferase_grp1"/>
</dbReference>
<dbReference type="GO" id="GO:0016757">
    <property type="term" value="F:glycosyltransferase activity"/>
    <property type="evidence" value="ECO:0007669"/>
    <property type="project" value="UniProtKB-KW"/>
</dbReference>
<feature type="transmembrane region" description="Helical" evidence="1">
    <location>
        <begin position="87"/>
        <end position="108"/>
    </location>
</feature>
<dbReference type="PANTHER" id="PTHR45947">
    <property type="entry name" value="SULFOQUINOVOSYL TRANSFERASE SQD2"/>
    <property type="match status" value="1"/>
</dbReference>
<evidence type="ECO:0000313" key="4">
    <source>
        <dbReference type="Proteomes" id="UP001610063"/>
    </source>
</evidence>
<dbReference type="EC" id="2.4.-.-" evidence="3"/>
<keyword evidence="1" id="KW-1133">Transmembrane helix</keyword>
<evidence type="ECO:0000313" key="3">
    <source>
        <dbReference type="EMBL" id="MFH6985664.1"/>
    </source>
</evidence>
<keyword evidence="1" id="KW-0812">Transmembrane</keyword>
<comment type="caution">
    <text evidence="3">The sequence shown here is derived from an EMBL/GenBank/DDBJ whole genome shotgun (WGS) entry which is preliminary data.</text>
</comment>
<feature type="transmembrane region" description="Helical" evidence="1">
    <location>
        <begin position="45"/>
        <end position="66"/>
    </location>
</feature>
<feature type="transmembrane region" description="Helical" evidence="1">
    <location>
        <begin position="278"/>
        <end position="306"/>
    </location>
</feature>
<dbReference type="Gene3D" id="3.40.50.2000">
    <property type="entry name" value="Glycogen Phosphorylase B"/>
    <property type="match status" value="2"/>
</dbReference>
<dbReference type="Pfam" id="PF00534">
    <property type="entry name" value="Glycos_transf_1"/>
    <property type="match status" value="1"/>
</dbReference>
<keyword evidence="3" id="KW-0808">Transferase</keyword>
<gene>
    <name evidence="3" type="ORF">ACHKAR_19585</name>
</gene>
<proteinExistence type="predicted"/>
<dbReference type="InterPro" id="IPR044878">
    <property type="entry name" value="UbiA_sf"/>
</dbReference>
<name>A0ABW7NDQ5_9BACT</name>
<protein>
    <submittedName>
        <fullName evidence="3">Glycosyltransferase</fullName>
        <ecNumber evidence="3">2.4.-.-</ecNumber>
    </submittedName>
</protein>
<keyword evidence="1" id="KW-0472">Membrane</keyword>
<dbReference type="RefSeq" id="WP_395419074.1">
    <property type="nucleotide sequence ID" value="NZ_JBIPKE010000020.1"/>
</dbReference>
<dbReference type="PANTHER" id="PTHR45947:SF3">
    <property type="entry name" value="SULFOQUINOVOSYL TRANSFERASE SQD2"/>
    <property type="match status" value="1"/>
</dbReference>
<evidence type="ECO:0000256" key="1">
    <source>
        <dbReference type="SAM" id="Phobius"/>
    </source>
</evidence>
<keyword evidence="3" id="KW-0328">Glycosyltransferase</keyword>
<accession>A0ABW7NDQ5</accession>
<dbReference type="Gene3D" id="1.10.357.140">
    <property type="entry name" value="UbiA prenyltransferase"/>
    <property type="match status" value="1"/>
</dbReference>
<dbReference type="SUPFAM" id="SSF53756">
    <property type="entry name" value="UDP-Glycosyltransferase/glycogen phosphorylase"/>
    <property type="match status" value="1"/>
</dbReference>
<dbReference type="EMBL" id="JBIPKE010000020">
    <property type="protein sequence ID" value="MFH6985664.1"/>
    <property type="molecule type" value="Genomic_DNA"/>
</dbReference>
<reference evidence="3 4" key="1">
    <citation type="journal article" date="2013" name="Int. J. Syst. Evol. Microbiol.">
        <title>Marinoscillum luteum sp. nov., isolated from marine sediment.</title>
        <authorList>
            <person name="Cha I.T."/>
            <person name="Park S.J."/>
            <person name="Kim S.J."/>
            <person name="Kim J.G."/>
            <person name="Jung M.Y."/>
            <person name="Shin K.S."/>
            <person name="Kwon K.K."/>
            <person name="Yang S.H."/>
            <person name="Seo Y.S."/>
            <person name="Rhee S.K."/>
        </authorList>
    </citation>
    <scope>NUCLEOTIDE SEQUENCE [LARGE SCALE GENOMIC DNA]</scope>
    <source>
        <strain evidence="3 4">KCTC 23939</strain>
    </source>
</reference>
<feature type="domain" description="Glycosyl transferase family 1" evidence="2">
    <location>
        <begin position="539"/>
        <end position="702"/>
    </location>
</feature>